<proteinExistence type="predicted"/>
<evidence type="ECO:0000313" key="3">
    <source>
        <dbReference type="Proteomes" id="UP000184304"/>
    </source>
</evidence>
<dbReference type="Proteomes" id="UP000184304">
    <property type="component" value="Unassembled WGS sequence"/>
</dbReference>
<gene>
    <name evidence="2" type="ORF">ASPTUDRAFT_27569</name>
</gene>
<keyword evidence="3" id="KW-1185">Reference proteome</keyword>
<evidence type="ECO:0000313" key="2">
    <source>
        <dbReference type="EMBL" id="OJI86543.1"/>
    </source>
</evidence>
<accession>A0A1L9NB84</accession>
<organism evidence="2 3">
    <name type="scientific">Aspergillus tubingensis (strain CBS 134.48)</name>
    <dbReference type="NCBI Taxonomy" id="767770"/>
    <lineage>
        <taxon>Eukaryota</taxon>
        <taxon>Fungi</taxon>
        <taxon>Dikarya</taxon>
        <taxon>Ascomycota</taxon>
        <taxon>Pezizomycotina</taxon>
        <taxon>Eurotiomycetes</taxon>
        <taxon>Eurotiomycetidae</taxon>
        <taxon>Eurotiales</taxon>
        <taxon>Aspergillaceae</taxon>
        <taxon>Aspergillus</taxon>
        <taxon>Aspergillus subgen. Circumdati</taxon>
    </lineage>
</organism>
<dbReference type="SUPFAM" id="SSF57997">
    <property type="entry name" value="Tropomyosin"/>
    <property type="match status" value="1"/>
</dbReference>
<reference evidence="3" key="1">
    <citation type="journal article" date="2017" name="Genome Biol.">
        <title>Comparative genomics reveals high biological diversity and specific adaptations in the industrially and medically important fungal genus Aspergillus.</title>
        <authorList>
            <person name="de Vries R.P."/>
            <person name="Riley R."/>
            <person name="Wiebenga A."/>
            <person name="Aguilar-Osorio G."/>
            <person name="Amillis S."/>
            <person name="Uchima C.A."/>
            <person name="Anderluh G."/>
            <person name="Asadollahi M."/>
            <person name="Askin M."/>
            <person name="Barry K."/>
            <person name="Battaglia E."/>
            <person name="Bayram O."/>
            <person name="Benocci T."/>
            <person name="Braus-Stromeyer S.A."/>
            <person name="Caldana C."/>
            <person name="Canovas D."/>
            <person name="Cerqueira G.C."/>
            <person name="Chen F."/>
            <person name="Chen W."/>
            <person name="Choi C."/>
            <person name="Clum A."/>
            <person name="Dos Santos R.A."/>
            <person name="Damasio A.R."/>
            <person name="Diallinas G."/>
            <person name="Emri T."/>
            <person name="Fekete E."/>
            <person name="Flipphi M."/>
            <person name="Freyberg S."/>
            <person name="Gallo A."/>
            <person name="Gournas C."/>
            <person name="Habgood R."/>
            <person name="Hainaut M."/>
            <person name="Harispe M.L."/>
            <person name="Henrissat B."/>
            <person name="Hilden K.S."/>
            <person name="Hope R."/>
            <person name="Hossain A."/>
            <person name="Karabika E."/>
            <person name="Karaffa L."/>
            <person name="Karanyi Z."/>
            <person name="Krasevec N."/>
            <person name="Kuo A."/>
            <person name="Kusch H."/>
            <person name="LaButti K."/>
            <person name="Lagendijk E.L."/>
            <person name="Lapidus A."/>
            <person name="Levasseur A."/>
            <person name="Lindquist E."/>
            <person name="Lipzen A."/>
            <person name="Logrieco A.F."/>
            <person name="MacCabe A."/>
            <person name="Maekelae M.R."/>
            <person name="Malavazi I."/>
            <person name="Melin P."/>
            <person name="Meyer V."/>
            <person name="Mielnichuk N."/>
            <person name="Miskei M."/>
            <person name="Molnar A.P."/>
            <person name="Mule G."/>
            <person name="Ngan C.Y."/>
            <person name="Orejas M."/>
            <person name="Orosz E."/>
            <person name="Ouedraogo J.P."/>
            <person name="Overkamp K.M."/>
            <person name="Park H.-S."/>
            <person name="Perrone G."/>
            <person name="Piumi F."/>
            <person name="Punt P.J."/>
            <person name="Ram A.F."/>
            <person name="Ramon A."/>
            <person name="Rauscher S."/>
            <person name="Record E."/>
            <person name="Riano-Pachon D.M."/>
            <person name="Robert V."/>
            <person name="Roehrig J."/>
            <person name="Ruller R."/>
            <person name="Salamov A."/>
            <person name="Salih N.S."/>
            <person name="Samson R.A."/>
            <person name="Sandor E."/>
            <person name="Sanguinetti M."/>
            <person name="Schuetze T."/>
            <person name="Sepcic K."/>
            <person name="Shelest E."/>
            <person name="Sherlock G."/>
            <person name="Sophianopoulou V."/>
            <person name="Squina F.M."/>
            <person name="Sun H."/>
            <person name="Susca A."/>
            <person name="Todd R.B."/>
            <person name="Tsang A."/>
            <person name="Unkles S.E."/>
            <person name="van de Wiele N."/>
            <person name="van Rossen-Uffink D."/>
            <person name="Oliveira J.V."/>
            <person name="Vesth T.C."/>
            <person name="Visser J."/>
            <person name="Yu J.-H."/>
            <person name="Zhou M."/>
            <person name="Andersen M.R."/>
            <person name="Archer D.B."/>
            <person name="Baker S.E."/>
            <person name="Benoit I."/>
            <person name="Brakhage A.A."/>
            <person name="Braus G.H."/>
            <person name="Fischer R."/>
            <person name="Frisvad J.C."/>
            <person name="Goldman G.H."/>
            <person name="Houbraken J."/>
            <person name="Oakley B."/>
            <person name="Pocsi I."/>
            <person name="Scazzocchio C."/>
            <person name="Seiboth B."/>
            <person name="vanKuyk P.A."/>
            <person name="Wortman J."/>
            <person name="Dyer P.S."/>
            <person name="Grigoriev I.V."/>
        </authorList>
    </citation>
    <scope>NUCLEOTIDE SEQUENCE [LARGE SCALE GENOMIC DNA]</scope>
    <source>
        <strain evidence="3">CBS 134.48</strain>
    </source>
</reference>
<dbReference type="AlphaFoldDB" id="A0A1L9NB84"/>
<feature type="region of interest" description="Disordered" evidence="1">
    <location>
        <begin position="74"/>
        <end position="115"/>
    </location>
</feature>
<feature type="compositionally biased region" description="Polar residues" evidence="1">
    <location>
        <begin position="81"/>
        <end position="106"/>
    </location>
</feature>
<sequence length="115" mass="12860">MVAATKRSLSEFLESDELFVEAERDEMITVIHSKLDQLRKDVEKLGVELAGTKQELAGTEHKLAGIEQRLAGTEQRLAESQHASDQFRQQARAHNSAMVSSISETDSSPRSEEMF</sequence>
<dbReference type="VEuPathDB" id="FungiDB:ASPTUDRAFT_27569"/>
<name>A0A1L9NB84_ASPTC</name>
<protein>
    <submittedName>
        <fullName evidence="2">Uncharacterized protein</fullName>
    </submittedName>
</protein>
<dbReference type="EMBL" id="KV878187">
    <property type="protein sequence ID" value="OJI86543.1"/>
    <property type="molecule type" value="Genomic_DNA"/>
</dbReference>
<evidence type="ECO:0000256" key="1">
    <source>
        <dbReference type="SAM" id="MobiDB-lite"/>
    </source>
</evidence>